<gene>
    <name evidence="15" type="primary">LOC103521710</name>
</gene>
<feature type="domain" description="Protein kinase" evidence="13">
    <location>
        <begin position="56"/>
        <end position="308"/>
    </location>
</feature>
<dbReference type="PANTHER" id="PTHR24346:SF110">
    <property type="entry name" value="NON-SPECIFIC SERINE_THREONINE PROTEIN KINASE"/>
    <property type="match status" value="1"/>
</dbReference>
<evidence type="ECO:0000256" key="2">
    <source>
        <dbReference type="ARBA" id="ARBA00012513"/>
    </source>
</evidence>
<dbReference type="InterPro" id="IPR028375">
    <property type="entry name" value="KA1/Ssp2_C"/>
</dbReference>
<dbReference type="FunFam" id="1.10.8.10:FF:000055">
    <property type="entry name" value="Non-specific serine/threonine protein kinase"/>
    <property type="match status" value="1"/>
</dbReference>
<keyword evidence="8 11" id="KW-0067">ATP-binding</keyword>
<dbReference type="Pfam" id="PF08190">
    <property type="entry name" value="PIH1"/>
    <property type="match status" value="1"/>
</dbReference>
<dbReference type="SMART" id="SM00220">
    <property type="entry name" value="S_TKc"/>
    <property type="match status" value="1"/>
</dbReference>
<dbReference type="PaxDb" id="121845-A0A3Q0JIB0"/>
<dbReference type="InterPro" id="IPR008271">
    <property type="entry name" value="Ser/Thr_kinase_AS"/>
</dbReference>
<dbReference type="SUPFAM" id="SSF103243">
    <property type="entry name" value="KA1-like"/>
    <property type="match status" value="1"/>
</dbReference>
<dbReference type="GO" id="GO:0106310">
    <property type="term" value="F:protein serine kinase activity"/>
    <property type="evidence" value="ECO:0007669"/>
    <property type="project" value="RHEA"/>
</dbReference>
<evidence type="ECO:0000256" key="5">
    <source>
        <dbReference type="ARBA" id="ARBA00022679"/>
    </source>
</evidence>
<name>A0A3Q0JIB0_DIACI</name>
<proteinExistence type="inferred from homology"/>
<dbReference type="PROSITE" id="PS00107">
    <property type="entry name" value="PROTEIN_KINASE_ATP"/>
    <property type="match status" value="1"/>
</dbReference>
<dbReference type="Gene3D" id="1.10.510.10">
    <property type="entry name" value="Transferase(Phosphotransferase) domain 1"/>
    <property type="match status" value="1"/>
</dbReference>
<dbReference type="GO" id="GO:0005524">
    <property type="term" value="F:ATP binding"/>
    <property type="evidence" value="ECO:0007669"/>
    <property type="project" value="UniProtKB-UniRule"/>
</dbReference>
<evidence type="ECO:0000256" key="4">
    <source>
        <dbReference type="ARBA" id="ARBA00022553"/>
    </source>
</evidence>
<dbReference type="PROSITE" id="PS50011">
    <property type="entry name" value="PROTEIN_KINASE_DOM"/>
    <property type="match status" value="1"/>
</dbReference>
<dbReference type="InterPro" id="IPR012981">
    <property type="entry name" value="PIH1_N"/>
</dbReference>
<comment type="catalytic activity">
    <reaction evidence="10">
        <text>L-seryl-[protein] + ATP = O-phospho-L-seryl-[protein] + ADP + H(+)</text>
        <dbReference type="Rhea" id="RHEA:17989"/>
        <dbReference type="Rhea" id="RHEA-COMP:9863"/>
        <dbReference type="Rhea" id="RHEA-COMP:11604"/>
        <dbReference type="ChEBI" id="CHEBI:15378"/>
        <dbReference type="ChEBI" id="CHEBI:29999"/>
        <dbReference type="ChEBI" id="CHEBI:30616"/>
        <dbReference type="ChEBI" id="CHEBI:83421"/>
        <dbReference type="ChEBI" id="CHEBI:456216"/>
        <dbReference type="EC" id="2.7.11.1"/>
    </reaction>
</comment>
<dbReference type="GO" id="GO:0120025">
    <property type="term" value="C:plasma membrane bounded cell projection"/>
    <property type="evidence" value="ECO:0007669"/>
    <property type="project" value="UniProtKB-ARBA"/>
</dbReference>
<dbReference type="KEGG" id="dci:103521710"/>
<evidence type="ECO:0000256" key="12">
    <source>
        <dbReference type="SAM" id="MobiDB-lite"/>
    </source>
</evidence>
<keyword evidence="4" id="KW-0597">Phosphoprotein</keyword>
<dbReference type="Proteomes" id="UP000079169">
    <property type="component" value="Unplaced"/>
</dbReference>
<dbReference type="InterPro" id="IPR049020">
    <property type="entry name" value="PRKAA1/2_AID"/>
</dbReference>
<evidence type="ECO:0000256" key="1">
    <source>
        <dbReference type="ARBA" id="ARBA00006234"/>
    </source>
</evidence>
<evidence type="ECO:0000256" key="9">
    <source>
        <dbReference type="ARBA" id="ARBA00047899"/>
    </source>
</evidence>
<comment type="similarity">
    <text evidence="1">Belongs to the protein kinase superfamily. CAMK Ser/Thr protein kinase family. SNF1 subfamily.</text>
</comment>
<evidence type="ECO:0000256" key="11">
    <source>
        <dbReference type="PROSITE-ProRule" id="PRU10141"/>
    </source>
</evidence>
<dbReference type="STRING" id="121845.A0A3Q0JIB0"/>
<dbReference type="FunFam" id="1.10.510.10:FF:000079">
    <property type="entry name" value="Non-specific serine/threonine protein kinase"/>
    <property type="match status" value="1"/>
</dbReference>
<dbReference type="GeneID" id="103521710"/>
<evidence type="ECO:0000256" key="3">
    <source>
        <dbReference type="ARBA" id="ARBA00022527"/>
    </source>
</evidence>
<dbReference type="InterPro" id="IPR011009">
    <property type="entry name" value="Kinase-like_dom_sf"/>
</dbReference>
<keyword evidence="7 15" id="KW-0418">Kinase</keyword>
<dbReference type="FunFam" id="3.30.200.20:FF:000136">
    <property type="entry name" value="Non-specific serine/threonine protein kinase"/>
    <property type="match status" value="1"/>
</dbReference>
<dbReference type="RefSeq" id="XP_026688156.1">
    <property type="nucleotide sequence ID" value="XM_026832355.1"/>
</dbReference>
<dbReference type="InterPro" id="IPR032270">
    <property type="entry name" value="AMPK_C"/>
</dbReference>
<dbReference type="InterPro" id="IPR000719">
    <property type="entry name" value="Prot_kinase_dom"/>
</dbReference>
<dbReference type="SUPFAM" id="SSF56112">
    <property type="entry name" value="Protein kinase-like (PK-like)"/>
    <property type="match status" value="1"/>
</dbReference>
<protein>
    <recommendedName>
        <fullName evidence="2">non-specific serine/threonine protein kinase</fullName>
        <ecNumber evidence="2">2.7.11.1</ecNumber>
    </recommendedName>
</protein>
<sequence length="793" mass="90335">MATSKQLLDIDPDLMPHSSLLLNSEPGPSKSADDSVPWKPVKPQPDAEKHVKIGHYILGHTLGVGTFGKVKMGEHQITKHKVAIKILNRQKIKSLDVVGKIRREIQNLKLFRHPHIIKLYQVISTPTDIFMIMEFVSGGELFDYIVKHGKLKENEARRFFQQIISGVDYCHRHMIVHRDLKPENLLLDQNLHVKIADFGLSNMMMDGEFLKTSCGSPNYAAPEVISGKLYAGPEVDIWSCGVILYALLCGSLPFDDEQVSTLFRKIKSGIFPIPEYLNKSVVSLLCQMLQVDPIKRATIEDIKNHEWFKFELPAYLFPPPYQKDTSVIDTDAVAEVCEKFSVKESEVHNALLDGDPHDQLCIAYHLIIDNKRLADVVERYEIKDFYAASTSTPPCSPSGDPVKTHPERMRERMLRREGIKAGANMEKKAKWHLGIRSQSKPMDIMNEVYRAMKALGFEWKLMNNYHVRVRHSNKRTKMSLQLYQVGYKNYLLDFKSISNEEDMGLCSETQLSQTVLSNHNIMEFFEMCAALIRQLACCRTYEDPGIRGACIKTRKKDGEKVFINLCHTKDMPAPRDIGESELMRILESEEPSSYKIAMSLADAHIEADKGGNPCLVYDVAINSDFFKKVESSKLFKRFVFTVVSEGLQNKYKFEFDPEADLIELKNRRVMGILQYHRIEQRPINYGDPVKPKTLIEELTPVKSEGEKSQDNILILRTPSTGKPDHLRVFIHVKNIEIPEVLLGEDRILVKDVSSVNATPHVDEFLPCLVQCERALVVSPRPSPHVLEMILPVA</sequence>
<dbReference type="Gene3D" id="3.30.310.80">
    <property type="entry name" value="Kinase associated domain 1, KA1"/>
    <property type="match status" value="1"/>
</dbReference>
<dbReference type="InterPro" id="IPR017441">
    <property type="entry name" value="Protein_kinase_ATP_BS"/>
</dbReference>
<evidence type="ECO:0000256" key="7">
    <source>
        <dbReference type="ARBA" id="ARBA00022777"/>
    </source>
</evidence>
<evidence type="ECO:0000256" key="10">
    <source>
        <dbReference type="ARBA" id="ARBA00048679"/>
    </source>
</evidence>
<dbReference type="EC" id="2.7.11.1" evidence="2"/>
<keyword evidence="5" id="KW-0808">Transferase</keyword>
<dbReference type="GO" id="GO:0005737">
    <property type="term" value="C:cytoplasm"/>
    <property type="evidence" value="ECO:0007669"/>
    <property type="project" value="UniProtKB-ARBA"/>
</dbReference>
<dbReference type="PROSITE" id="PS00108">
    <property type="entry name" value="PROTEIN_KINASE_ST"/>
    <property type="match status" value="1"/>
</dbReference>
<dbReference type="Gene3D" id="1.10.8.10">
    <property type="entry name" value="DNA helicase RuvA subunit, C-terminal domain"/>
    <property type="match status" value="1"/>
</dbReference>
<feature type="binding site" evidence="11">
    <location>
        <position position="85"/>
    </location>
    <ligand>
        <name>ATP</name>
        <dbReference type="ChEBI" id="CHEBI:30616"/>
    </ligand>
</feature>
<dbReference type="CDD" id="cd12122">
    <property type="entry name" value="AMPKA_C"/>
    <property type="match status" value="1"/>
</dbReference>
<keyword evidence="6 11" id="KW-0547">Nucleotide-binding</keyword>
<evidence type="ECO:0000256" key="8">
    <source>
        <dbReference type="ARBA" id="ARBA00022840"/>
    </source>
</evidence>
<dbReference type="Gene3D" id="3.30.200.20">
    <property type="entry name" value="Phosphorylase Kinase, domain 1"/>
    <property type="match status" value="1"/>
</dbReference>
<keyword evidence="14" id="KW-1185">Reference proteome</keyword>
<dbReference type="CDD" id="cd14079">
    <property type="entry name" value="STKc_AMPK_alpha"/>
    <property type="match status" value="1"/>
</dbReference>
<evidence type="ECO:0000259" key="13">
    <source>
        <dbReference type="PROSITE" id="PS50011"/>
    </source>
</evidence>
<reference evidence="15" key="1">
    <citation type="submission" date="2025-08" db="UniProtKB">
        <authorList>
            <consortium name="RefSeq"/>
        </authorList>
    </citation>
    <scope>IDENTIFICATION</scope>
</reference>
<dbReference type="PANTHER" id="PTHR24346">
    <property type="entry name" value="MAP/MICROTUBULE AFFINITY-REGULATING KINASE"/>
    <property type="match status" value="1"/>
</dbReference>
<dbReference type="Pfam" id="PF00069">
    <property type="entry name" value="Pkinase"/>
    <property type="match status" value="1"/>
</dbReference>
<organism evidence="14 15">
    <name type="scientific">Diaphorina citri</name>
    <name type="common">Asian citrus psyllid</name>
    <dbReference type="NCBI Taxonomy" id="121845"/>
    <lineage>
        <taxon>Eukaryota</taxon>
        <taxon>Metazoa</taxon>
        <taxon>Ecdysozoa</taxon>
        <taxon>Arthropoda</taxon>
        <taxon>Hexapoda</taxon>
        <taxon>Insecta</taxon>
        <taxon>Pterygota</taxon>
        <taxon>Neoptera</taxon>
        <taxon>Paraneoptera</taxon>
        <taxon>Hemiptera</taxon>
        <taxon>Sternorrhyncha</taxon>
        <taxon>Psylloidea</taxon>
        <taxon>Psyllidae</taxon>
        <taxon>Diaphorininae</taxon>
        <taxon>Diaphorina</taxon>
    </lineage>
</organism>
<accession>A0A3Q0JIB0</accession>
<comment type="catalytic activity">
    <reaction evidence="9">
        <text>L-threonyl-[protein] + ATP = O-phospho-L-threonyl-[protein] + ADP + H(+)</text>
        <dbReference type="Rhea" id="RHEA:46608"/>
        <dbReference type="Rhea" id="RHEA-COMP:11060"/>
        <dbReference type="Rhea" id="RHEA-COMP:11605"/>
        <dbReference type="ChEBI" id="CHEBI:15378"/>
        <dbReference type="ChEBI" id="CHEBI:30013"/>
        <dbReference type="ChEBI" id="CHEBI:30616"/>
        <dbReference type="ChEBI" id="CHEBI:61977"/>
        <dbReference type="ChEBI" id="CHEBI:456216"/>
        <dbReference type="EC" id="2.7.11.1"/>
    </reaction>
</comment>
<dbReference type="GO" id="GO:0004679">
    <property type="term" value="F:AMP-activated protein kinase activity"/>
    <property type="evidence" value="ECO:0007669"/>
    <property type="project" value="UniProtKB-ARBA"/>
</dbReference>
<evidence type="ECO:0000313" key="14">
    <source>
        <dbReference type="Proteomes" id="UP000079169"/>
    </source>
</evidence>
<keyword evidence="3" id="KW-0723">Serine/threonine-protein kinase</keyword>
<dbReference type="CDD" id="cd14336">
    <property type="entry name" value="UBA_AID_AMPKalpha"/>
    <property type="match status" value="1"/>
</dbReference>
<dbReference type="Pfam" id="PF21147">
    <property type="entry name" value="AMPK_alpha_AID"/>
    <property type="match status" value="1"/>
</dbReference>
<dbReference type="GO" id="GO:0043050">
    <property type="term" value="P:nematode pharyngeal pumping"/>
    <property type="evidence" value="ECO:0007669"/>
    <property type="project" value="UniProtKB-ARBA"/>
</dbReference>
<dbReference type="GO" id="GO:0035556">
    <property type="term" value="P:intracellular signal transduction"/>
    <property type="evidence" value="ECO:0007669"/>
    <property type="project" value="TreeGrafter"/>
</dbReference>
<dbReference type="Pfam" id="PF16579">
    <property type="entry name" value="AdenylateSensor"/>
    <property type="match status" value="1"/>
</dbReference>
<feature type="region of interest" description="Disordered" evidence="12">
    <location>
        <begin position="1"/>
        <end position="45"/>
    </location>
</feature>
<dbReference type="AlphaFoldDB" id="A0A3Q0JIB0"/>
<evidence type="ECO:0000313" key="15">
    <source>
        <dbReference type="RefSeq" id="XP_026688156.1"/>
    </source>
</evidence>
<evidence type="ECO:0000256" key="6">
    <source>
        <dbReference type="ARBA" id="ARBA00022741"/>
    </source>
</evidence>